<feature type="signal peptide" evidence="2">
    <location>
        <begin position="1"/>
        <end position="27"/>
    </location>
</feature>
<dbReference type="InterPro" id="IPR021345">
    <property type="entry name" value="DUF2961"/>
</dbReference>
<dbReference type="EMBL" id="JBHSJJ010000006">
    <property type="protein sequence ID" value="MFC4872538.1"/>
    <property type="molecule type" value="Genomic_DNA"/>
</dbReference>
<keyword evidence="3" id="KW-0378">Hydrolase</keyword>
<comment type="caution">
    <text evidence="3">The sequence shown here is derived from an EMBL/GenBank/DDBJ whole genome shotgun (WGS) entry which is preliminary data.</text>
</comment>
<dbReference type="GO" id="GO:0016787">
    <property type="term" value="F:hydrolase activity"/>
    <property type="evidence" value="ECO:0007669"/>
    <property type="project" value="UniProtKB-KW"/>
</dbReference>
<dbReference type="Proteomes" id="UP001595818">
    <property type="component" value="Unassembled WGS sequence"/>
</dbReference>
<proteinExistence type="predicted"/>
<dbReference type="Gene3D" id="2.60.120.1390">
    <property type="match status" value="1"/>
</dbReference>
<gene>
    <name evidence="3" type="ORF">ACFPFU_12635</name>
</gene>
<organism evidence="3 4">
    <name type="scientific">Negadavirga shengliensis</name>
    <dbReference type="NCBI Taxonomy" id="1389218"/>
    <lineage>
        <taxon>Bacteria</taxon>
        <taxon>Pseudomonadati</taxon>
        <taxon>Bacteroidota</taxon>
        <taxon>Cytophagia</taxon>
        <taxon>Cytophagales</taxon>
        <taxon>Cyclobacteriaceae</taxon>
        <taxon>Negadavirga</taxon>
    </lineage>
</organism>
<accession>A0ABV9T1E4</accession>
<keyword evidence="2" id="KW-0732">Signal</keyword>
<feature type="region of interest" description="Disordered" evidence="1">
    <location>
        <begin position="41"/>
        <end position="63"/>
    </location>
</feature>
<evidence type="ECO:0000313" key="3">
    <source>
        <dbReference type="EMBL" id="MFC4872538.1"/>
    </source>
</evidence>
<sequence>MKTTYKSYGRELLFMMSFVMIMASSSAQEWYKKPEGVNTRWTSFENPEGEKGAGGKENKGAKGHAYDQVNAGETVTLLDVEGAGIIHRIWLTINARNPEMLRSLRMDMYWDGEEKPAVSVPLGDFFGVGLGRRVKFENDLFSDPEGRSFNCFIPMPFKSGARIAITNESEKDLLLLFYDINFVKLDEAGEDLLYFHAYWNREPQGALGKDYEILPKVLGTGRFLGTNIGVITDPVYEDTWWGEGEVKMYLDGDRDLPTLIGTGTEDYIGSAWEQGTFANRFQGSLIVDKEKGLYTFYRYHIPDPVYFYEDIQVTIQRMGGAQKEKVIQLLEKGAELIPVTAGDAPNQISLLDQDPPLDIHDEDFPPGWTNFYRKDDWSSTAYFYLDKPVSHLPELQVVEKRTEKLQDTK</sequence>
<protein>
    <submittedName>
        <fullName evidence="3">Glycoside hydrolase family 172 protein</fullName>
    </submittedName>
</protein>
<dbReference type="RefSeq" id="WP_377065013.1">
    <property type="nucleotide sequence ID" value="NZ_JBHSJJ010000006.1"/>
</dbReference>
<reference evidence="4" key="1">
    <citation type="journal article" date="2019" name="Int. J. Syst. Evol. Microbiol.">
        <title>The Global Catalogue of Microorganisms (GCM) 10K type strain sequencing project: providing services to taxonomists for standard genome sequencing and annotation.</title>
        <authorList>
            <consortium name="The Broad Institute Genomics Platform"/>
            <consortium name="The Broad Institute Genome Sequencing Center for Infectious Disease"/>
            <person name="Wu L."/>
            <person name="Ma J."/>
        </authorList>
    </citation>
    <scope>NUCLEOTIDE SEQUENCE [LARGE SCALE GENOMIC DNA]</scope>
    <source>
        <strain evidence="4">CGMCC 4.7466</strain>
    </source>
</reference>
<evidence type="ECO:0000256" key="1">
    <source>
        <dbReference type="SAM" id="MobiDB-lite"/>
    </source>
</evidence>
<keyword evidence="4" id="KW-1185">Reference proteome</keyword>
<evidence type="ECO:0000313" key="4">
    <source>
        <dbReference type="Proteomes" id="UP001595818"/>
    </source>
</evidence>
<evidence type="ECO:0000256" key="2">
    <source>
        <dbReference type="SAM" id="SignalP"/>
    </source>
</evidence>
<feature type="compositionally biased region" description="Basic and acidic residues" evidence="1">
    <location>
        <begin position="48"/>
        <end position="60"/>
    </location>
</feature>
<feature type="chain" id="PRO_5047303816" evidence="2">
    <location>
        <begin position="28"/>
        <end position="409"/>
    </location>
</feature>
<name>A0ABV9T1E4_9BACT</name>
<dbReference type="Pfam" id="PF11175">
    <property type="entry name" value="DUF2961"/>
    <property type="match status" value="1"/>
</dbReference>